<dbReference type="EMBL" id="BTSY01000005">
    <property type="protein sequence ID" value="GMT29601.1"/>
    <property type="molecule type" value="Genomic_DNA"/>
</dbReference>
<organism evidence="1 2">
    <name type="scientific">Pristionchus fissidentatus</name>
    <dbReference type="NCBI Taxonomy" id="1538716"/>
    <lineage>
        <taxon>Eukaryota</taxon>
        <taxon>Metazoa</taxon>
        <taxon>Ecdysozoa</taxon>
        <taxon>Nematoda</taxon>
        <taxon>Chromadorea</taxon>
        <taxon>Rhabditida</taxon>
        <taxon>Rhabditina</taxon>
        <taxon>Diplogasteromorpha</taxon>
        <taxon>Diplogasteroidea</taxon>
        <taxon>Neodiplogasteridae</taxon>
        <taxon>Pristionchus</taxon>
    </lineage>
</organism>
<keyword evidence="2" id="KW-1185">Reference proteome</keyword>
<evidence type="ECO:0000313" key="1">
    <source>
        <dbReference type="EMBL" id="GMT29601.1"/>
    </source>
</evidence>
<sequence length="240" mass="26837">LEIPNINTSGDSIILPLGDGNSHHDLWILCNEGVQLITGRASKFKKRQVWREWGVEERKSSNVVVSAAYSMTTRTNNDSSSYLDIICAATHGQFIGIFDALHMDGNPADVIQYADWTPCRTVNGLYAEIVQNEQTDEFCHDISIRVFAIDDSGKITVSIGRLIVNMEGLRCEHVTNLCHIFTDVDTPRHFVVTNIHGSKKNKERNLLKFAIITGRCGSQVVRICPKKLDPLTPSELRLSD</sequence>
<feature type="non-terminal residue" evidence="1">
    <location>
        <position position="1"/>
    </location>
</feature>
<gene>
    <name evidence="1" type="ORF">PFISCL1PPCAC_20898</name>
</gene>
<evidence type="ECO:0000313" key="2">
    <source>
        <dbReference type="Proteomes" id="UP001432322"/>
    </source>
</evidence>
<protein>
    <submittedName>
        <fullName evidence="1">Uncharacterized protein</fullName>
    </submittedName>
</protein>
<comment type="caution">
    <text evidence="1">The sequence shown here is derived from an EMBL/GenBank/DDBJ whole genome shotgun (WGS) entry which is preliminary data.</text>
</comment>
<name>A0AAV5WFG7_9BILA</name>
<proteinExistence type="predicted"/>
<dbReference type="AlphaFoldDB" id="A0AAV5WFG7"/>
<reference evidence="1" key="1">
    <citation type="submission" date="2023-10" db="EMBL/GenBank/DDBJ databases">
        <title>Genome assembly of Pristionchus species.</title>
        <authorList>
            <person name="Yoshida K."/>
            <person name="Sommer R.J."/>
        </authorList>
    </citation>
    <scope>NUCLEOTIDE SEQUENCE</scope>
    <source>
        <strain evidence="1">RS5133</strain>
    </source>
</reference>
<feature type="non-terminal residue" evidence="1">
    <location>
        <position position="240"/>
    </location>
</feature>
<accession>A0AAV5WFG7</accession>
<dbReference type="Proteomes" id="UP001432322">
    <property type="component" value="Unassembled WGS sequence"/>
</dbReference>